<reference evidence="1 2" key="1">
    <citation type="submission" date="2020-07" db="EMBL/GenBank/DDBJ databases">
        <title>Sequencing the genomes of 1000 actinobacteria strains.</title>
        <authorList>
            <person name="Klenk H.-P."/>
        </authorList>
    </citation>
    <scope>NUCLEOTIDE SEQUENCE [LARGE SCALE GENOMIC DNA]</scope>
    <source>
        <strain evidence="1 2">DSM 103164</strain>
    </source>
</reference>
<gene>
    <name evidence="1" type="ORF">GGQ54_001591</name>
</gene>
<accession>A0A7Z0IKY9</accession>
<dbReference type="NCBIfam" id="NF038356">
    <property type="entry name" value="actino_DLW39"/>
    <property type="match status" value="1"/>
</dbReference>
<dbReference type="EMBL" id="JACBZS010000001">
    <property type="protein sequence ID" value="NYI71031.1"/>
    <property type="molecule type" value="Genomic_DNA"/>
</dbReference>
<evidence type="ECO:0000313" key="1">
    <source>
        <dbReference type="EMBL" id="NYI71031.1"/>
    </source>
</evidence>
<dbReference type="InterPro" id="IPR047990">
    <property type="entry name" value="DLW39-like"/>
</dbReference>
<comment type="caution">
    <text evidence="1">The sequence shown here is derived from an EMBL/GenBank/DDBJ whole genome shotgun (WGS) entry which is preliminary data.</text>
</comment>
<keyword evidence="2" id="KW-1185">Reference proteome</keyword>
<dbReference type="Proteomes" id="UP000527616">
    <property type="component" value="Unassembled WGS sequence"/>
</dbReference>
<dbReference type="RefSeq" id="WP_218843775.1">
    <property type="nucleotide sequence ID" value="NZ_JACBZS010000001.1"/>
</dbReference>
<name>A0A7Z0IKY9_9ACTN</name>
<evidence type="ECO:0000313" key="2">
    <source>
        <dbReference type="Proteomes" id="UP000527616"/>
    </source>
</evidence>
<organism evidence="1 2">
    <name type="scientific">Naumannella cuiyingiana</name>
    <dbReference type="NCBI Taxonomy" id="1347891"/>
    <lineage>
        <taxon>Bacteria</taxon>
        <taxon>Bacillati</taxon>
        <taxon>Actinomycetota</taxon>
        <taxon>Actinomycetes</taxon>
        <taxon>Propionibacteriales</taxon>
        <taxon>Propionibacteriaceae</taxon>
        <taxon>Naumannella</taxon>
    </lineage>
</organism>
<protein>
    <submittedName>
        <fullName evidence="1">Uncharacterized protein</fullName>
    </submittedName>
</protein>
<proteinExistence type="predicted"/>
<sequence length="42" mass="4719">MKKILILLTVVGAVLAAVLRCRQIQEQREVEAEIWAEATDPL</sequence>
<dbReference type="AlphaFoldDB" id="A0A7Z0IKY9"/>